<dbReference type="GO" id="GO:0004521">
    <property type="term" value="F:RNA endonuclease activity"/>
    <property type="evidence" value="ECO:0007669"/>
    <property type="project" value="TreeGrafter"/>
</dbReference>
<name>A0A1A9VV84_GLOAU</name>
<keyword evidence="3" id="KW-0378">Hydrolase</keyword>
<evidence type="ECO:0000313" key="8">
    <source>
        <dbReference type="EnsemblMetazoa" id="GAUT048792-PA"/>
    </source>
</evidence>
<evidence type="ECO:0000259" key="7">
    <source>
        <dbReference type="SMART" id="SM00892"/>
    </source>
</evidence>
<evidence type="ECO:0000256" key="1">
    <source>
        <dbReference type="ARBA" id="ARBA00010052"/>
    </source>
</evidence>
<dbReference type="Proteomes" id="UP000078200">
    <property type="component" value="Unassembled WGS sequence"/>
</dbReference>
<keyword evidence="6" id="KW-0732">Signal</keyword>
<dbReference type="GO" id="GO:0046872">
    <property type="term" value="F:metal ion binding"/>
    <property type="evidence" value="ECO:0007669"/>
    <property type="project" value="UniProtKB-KW"/>
</dbReference>
<keyword evidence="5" id="KW-0479">Metal-binding</keyword>
<keyword evidence="2" id="KW-0540">Nuclease</keyword>
<dbReference type="GO" id="GO:0003676">
    <property type="term" value="F:nucleic acid binding"/>
    <property type="evidence" value="ECO:0007669"/>
    <property type="project" value="InterPro"/>
</dbReference>
<dbReference type="InterPro" id="IPR044929">
    <property type="entry name" value="DNA/RNA_non-sp_Endonuclease_sf"/>
</dbReference>
<dbReference type="VEuPathDB" id="VectorBase:GAUT048792"/>
<dbReference type="SUPFAM" id="SSF54060">
    <property type="entry name" value="His-Me finger endonucleases"/>
    <property type="match status" value="1"/>
</dbReference>
<evidence type="ECO:0000256" key="4">
    <source>
        <dbReference type="PIRSR" id="PIRSR640255-1"/>
    </source>
</evidence>
<keyword evidence="9" id="KW-1185">Reference proteome</keyword>
<dbReference type="AlphaFoldDB" id="A0A1A9VV84"/>
<dbReference type="EnsemblMetazoa" id="GAUT048792-RA">
    <property type="protein sequence ID" value="GAUT048792-PA"/>
    <property type="gene ID" value="GAUT048792"/>
</dbReference>
<feature type="active site" description="Proton acceptor" evidence="4">
    <location>
        <position position="210"/>
    </location>
</feature>
<evidence type="ECO:0000256" key="6">
    <source>
        <dbReference type="SAM" id="SignalP"/>
    </source>
</evidence>
<keyword evidence="3" id="KW-0255">Endonuclease</keyword>
<dbReference type="GO" id="GO:0005634">
    <property type="term" value="C:nucleus"/>
    <property type="evidence" value="ECO:0007669"/>
    <property type="project" value="TreeGrafter"/>
</dbReference>
<feature type="signal peptide" evidence="6">
    <location>
        <begin position="1"/>
        <end position="26"/>
    </location>
</feature>
<evidence type="ECO:0000256" key="5">
    <source>
        <dbReference type="PIRSR" id="PIRSR640255-2"/>
    </source>
</evidence>
<dbReference type="InterPro" id="IPR001604">
    <property type="entry name" value="Endo_G_ENPP1-like_dom"/>
</dbReference>
<dbReference type="SMART" id="SM00892">
    <property type="entry name" value="Endonuclease_NS"/>
    <property type="match status" value="1"/>
</dbReference>
<reference evidence="8" key="1">
    <citation type="submission" date="2020-05" db="UniProtKB">
        <authorList>
            <consortium name="EnsemblMetazoa"/>
        </authorList>
    </citation>
    <scope>IDENTIFICATION</scope>
    <source>
        <strain evidence="8">TTRI</strain>
    </source>
</reference>
<feature type="domain" description="DNA/RNA non-specific endonuclease/pyrophosphatase/phosphodiesterase" evidence="7">
    <location>
        <begin position="128"/>
        <end position="357"/>
    </location>
</feature>
<dbReference type="Pfam" id="PF01223">
    <property type="entry name" value="Endonuclease_NS"/>
    <property type="match status" value="1"/>
</dbReference>
<dbReference type="STRING" id="7395.A0A1A9VV84"/>
<feature type="chain" id="PRO_5008399688" description="DNA/RNA non-specific endonuclease/pyrophosphatase/phosphodiesterase domain-containing protein" evidence="6">
    <location>
        <begin position="27"/>
        <end position="368"/>
    </location>
</feature>
<proteinExistence type="inferred from homology"/>
<evidence type="ECO:0000256" key="3">
    <source>
        <dbReference type="ARBA" id="ARBA00022759"/>
    </source>
</evidence>
<dbReference type="GO" id="GO:0006309">
    <property type="term" value="P:apoptotic DNA fragmentation"/>
    <property type="evidence" value="ECO:0007669"/>
    <property type="project" value="TreeGrafter"/>
</dbReference>
<accession>A0A1A9VV84</accession>
<evidence type="ECO:0000256" key="2">
    <source>
        <dbReference type="ARBA" id="ARBA00022722"/>
    </source>
</evidence>
<sequence length="368" mass="42875">MAKHNHLNVFLILALMLMQAVFETLADCRLNQAQLRDEQRLIVTYSNNAFDLIRHSTVREGTTLFMICNQNDITTVDCANNRFNRRLPLPPCNNPIQPARELIPYDISCAFQSYRIAYTVTLRNRQHVFELYRVCFENARYRTLFTVTTVSQFFLPRADGYTFNPDDIFTPAVFASYNKRDIFNTFERLLGPNQQFFGRNEDIRRIDRGHLTAAGDFMTNNMIRNTFRMINVIPQFHSINNGNWRAIEEWARSGNNAPARVCSGAFDMVVRLPNRRNTLVPIYLRGTNSIPIPLWTYKIVRNRSNQRTAFLQYNNIHANNVAPNIPREIGCTVVECPLALDRSIALGYTYCCEPLQFKRNFHFQSEWC</sequence>
<dbReference type="PANTHER" id="PTHR13966:SF17">
    <property type="entry name" value="ENDONUCLEASE-RELATED"/>
    <property type="match status" value="1"/>
</dbReference>
<organism evidence="8 9">
    <name type="scientific">Glossina austeni</name>
    <name type="common">Savannah tsetse fly</name>
    <dbReference type="NCBI Taxonomy" id="7395"/>
    <lineage>
        <taxon>Eukaryota</taxon>
        <taxon>Metazoa</taxon>
        <taxon>Ecdysozoa</taxon>
        <taxon>Arthropoda</taxon>
        <taxon>Hexapoda</taxon>
        <taxon>Insecta</taxon>
        <taxon>Pterygota</taxon>
        <taxon>Neoptera</taxon>
        <taxon>Endopterygota</taxon>
        <taxon>Diptera</taxon>
        <taxon>Brachycera</taxon>
        <taxon>Muscomorpha</taxon>
        <taxon>Hippoboscoidea</taxon>
        <taxon>Glossinidae</taxon>
        <taxon>Glossina</taxon>
    </lineage>
</organism>
<dbReference type="Gene3D" id="3.40.570.10">
    <property type="entry name" value="Extracellular Endonuclease, subunit A"/>
    <property type="match status" value="1"/>
</dbReference>
<protein>
    <recommendedName>
        <fullName evidence="7">DNA/RNA non-specific endonuclease/pyrophosphatase/phosphodiesterase domain-containing protein</fullName>
    </recommendedName>
</protein>
<feature type="binding site" evidence="5">
    <location>
        <position position="240"/>
    </location>
    <ligand>
        <name>Mg(2+)</name>
        <dbReference type="ChEBI" id="CHEBI:18420"/>
        <note>catalytic</note>
    </ligand>
</feature>
<comment type="similarity">
    <text evidence="1">Belongs to the DNA/RNA non-specific endonuclease family.</text>
</comment>
<evidence type="ECO:0000313" key="9">
    <source>
        <dbReference type="Proteomes" id="UP000078200"/>
    </source>
</evidence>
<dbReference type="PANTHER" id="PTHR13966">
    <property type="entry name" value="ENDONUCLEASE RELATED"/>
    <property type="match status" value="1"/>
</dbReference>
<dbReference type="InterPro" id="IPR044925">
    <property type="entry name" value="His-Me_finger_sf"/>
</dbReference>
<dbReference type="GO" id="GO:0005743">
    <property type="term" value="C:mitochondrial inner membrane"/>
    <property type="evidence" value="ECO:0007669"/>
    <property type="project" value="TreeGrafter"/>
</dbReference>
<dbReference type="InterPro" id="IPR040255">
    <property type="entry name" value="Non-specific_endonuclease"/>
</dbReference>
<dbReference type="GO" id="GO:0000014">
    <property type="term" value="F:single-stranded DNA endodeoxyribonuclease activity"/>
    <property type="evidence" value="ECO:0007669"/>
    <property type="project" value="TreeGrafter"/>
</dbReference>